<keyword evidence="3" id="KW-1185">Reference proteome</keyword>
<evidence type="ECO:0008006" key="4">
    <source>
        <dbReference type="Google" id="ProtNLM"/>
    </source>
</evidence>
<organism evidence="2 3">
    <name type="scientific">Kaistia dalseonensis</name>
    <dbReference type="NCBI Taxonomy" id="410840"/>
    <lineage>
        <taxon>Bacteria</taxon>
        <taxon>Pseudomonadati</taxon>
        <taxon>Pseudomonadota</taxon>
        <taxon>Alphaproteobacteria</taxon>
        <taxon>Hyphomicrobiales</taxon>
        <taxon>Kaistiaceae</taxon>
        <taxon>Kaistia</taxon>
    </lineage>
</organism>
<dbReference type="EMBL" id="JAUSVO010000007">
    <property type="protein sequence ID" value="MDQ0440258.1"/>
    <property type="molecule type" value="Genomic_DNA"/>
</dbReference>
<feature type="compositionally biased region" description="Pro residues" evidence="1">
    <location>
        <begin position="91"/>
        <end position="103"/>
    </location>
</feature>
<comment type="caution">
    <text evidence="2">The sequence shown here is derived from an EMBL/GenBank/DDBJ whole genome shotgun (WGS) entry which is preliminary data.</text>
</comment>
<gene>
    <name evidence="2" type="ORF">QO014_004671</name>
</gene>
<proteinExistence type="predicted"/>
<dbReference type="InterPro" id="IPR035220">
    <property type="entry name" value="DUF5330"/>
</dbReference>
<dbReference type="Proteomes" id="UP001241603">
    <property type="component" value="Unassembled WGS sequence"/>
</dbReference>
<dbReference type="RefSeq" id="WP_266351122.1">
    <property type="nucleotide sequence ID" value="NZ_JAPKNG010000007.1"/>
</dbReference>
<evidence type="ECO:0000313" key="2">
    <source>
        <dbReference type="EMBL" id="MDQ0440258.1"/>
    </source>
</evidence>
<name>A0ABU0HD53_9HYPH</name>
<accession>A0ABU0HD53</accession>
<feature type="region of interest" description="Disordered" evidence="1">
    <location>
        <begin position="89"/>
        <end position="127"/>
    </location>
</feature>
<reference evidence="2 3" key="1">
    <citation type="submission" date="2023-07" db="EMBL/GenBank/DDBJ databases">
        <title>Genomic Encyclopedia of Type Strains, Phase IV (KMG-IV): sequencing the most valuable type-strain genomes for metagenomic binning, comparative biology and taxonomic classification.</title>
        <authorList>
            <person name="Goeker M."/>
        </authorList>
    </citation>
    <scope>NUCLEOTIDE SEQUENCE [LARGE SCALE GENOMIC DNA]</scope>
    <source>
        <strain evidence="2 3">B6-8</strain>
    </source>
</reference>
<evidence type="ECO:0000256" key="1">
    <source>
        <dbReference type="SAM" id="MobiDB-lite"/>
    </source>
</evidence>
<protein>
    <recommendedName>
        <fullName evidence="4">DUF5330 domain-containing protein</fullName>
    </recommendedName>
</protein>
<dbReference type="Pfam" id="PF17264">
    <property type="entry name" value="DUF5330"/>
    <property type="match status" value="1"/>
</dbReference>
<evidence type="ECO:0000313" key="3">
    <source>
        <dbReference type="Proteomes" id="UP001241603"/>
    </source>
</evidence>
<sequence length="127" mass="12834">MFLLRAAFWLSIVLLLIPGDPSTGTPAPRISALDALIAARGAIADLSGMCDRQPEVCINGGAALQAFGAKARDGVALLYQTLDGKLSAPTLPAPPASAPPMPPAAGTLTPDDAAPGWRAPDANGHKA</sequence>